<name>C8XKI2_NAKMY</name>
<dbReference type="InterPro" id="IPR036388">
    <property type="entry name" value="WH-like_DNA-bd_sf"/>
</dbReference>
<dbReference type="InterPro" id="IPR016032">
    <property type="entry name" value="Sig_transdc_resp-reg_C-effctor"/>
</dbReference>
<organism evidence="2 3">
    <name type="scientific">Nakamurella multipartita (strain ATCC 700099 / DSM 44233 / CIP 104796 / JCM 9543 / NBRC 105858 / Y-104)</name>
    <name type="common">Microsphaera multipartita</name>
    <dbReference type="NCBI Taxonomy" id="479431"/>
    <lineage>
        <taxon>Bacteria</taxon>
        <taxon>Bacillati</taxon>
        <taxon>Actinomycetota</taxon>
        <taxon>Actinomycetes</taxon>
        <taxon>Nakamurellales</taxon>
        <taxon>Nakamurellaceae</taxon>
        <taxon>Nakamurella</taxon>
    </lineage>
</organism>
<proteinExistence type="predicted"/>
<dbReference type="SUPFAM" id="SSF53474">
    <property type="entry name" value="alpha/beta-Hydrolases"/>
    <property type="match status" value="1"/>
</dbReference>
<dbReference type="CDD" id="cd06170">
    <property type="entry name" value="LuxR_C_like"/>
    <property type="match status" value="1"/>
</dbReference>
<feature type="domain" description="HTH luxR-type" evidence="1">
    <location>
        <begin position="279"/>
        <end position="344"/>
    </location>
</feature>
<dbReference type="InterPro" id="IPR050471">
    <property type="entry name" value="AB_hydrolase"/>
</dbReference>
<sequence length="352" mass="36916">MLGIEEQDVRTATVAGSTLAYAVVGTGPTVLFCGWWCSHLSLNWHDPLFRQFVSRLAQRHTIIRYDRPGTGLSGSAGTPPHTVDDEVAVLAGVIDALAPGRFDLVGASSGAAAAIAYAADQPDRVGRLVLYGGFARGAELASPAARAALLEVIGSHWGLGSRLLADLFVPGSSGPEQDAFAAFQRRSATREQAAESLAASYAVDVTAELARVRAPTSVLHRRQDRAVPFALGADLARRIPGASLTALDGVDHFPWRGDADAVADAMLRGLGHHVPPRPHATGPDAITEREREILALVAEGLTDPQIAQRLVVSPHTVHRHIANARVKLGVRSRAAAAATLARRSGAPPAAGS</sequence>
<accession>C8XKI2</accession>
<dbReference type="GO" id="GO:0003824">
    <property type="term" value="F:catalytic activity"/>
    <property type="evidence" value="ECO:0007669"/>
    <property type="project" value="UniProtKB-ARBA"/>
</dbReference>
<dbReference type="EMBL" id="CP001737">
    <property type="protein sequence ID" value="ACV78744.1"/>
    <property type="molecule type" value="Genomic_DNA"/>
</dbReference>
<dbReference type="PANTHER" id="PTHR43433">
    <property type="entry name" value="HYDROLASE, ALPHA/BETA FOLD FAMILY PROTEIN"/>
    <property type="match status" value="1"/>
</dbReference>
<reference evidence="2 3" key="2">
    <citation type="journal article" date="2010" name="Stand. Genomic Sci.">
        <title>Complete genome sequence of Nakamurella multipartita type strain (Y-104).</title>
        <authorList>
            <person name="Tice H."/>
            <person name="Mayilraj S."/>
            <person name="Sims D."/>
            <person name="Lapidus A."/>
            <person name="Nolan M."/>
            <person name="Lucas S."/>
            <person name="Glavina Del Rio T."/>
            <person name="Copeland A."/>
            <person name="Cheng J.F."/>
            <person name="Meincke L."/>
            <person name="Bruce D."/>
            <person name="Goodwin L."/>
            <person name="Pitluck S."/>
            <person name="Ivanova N."/>
            <person name="Mavromatis K."/>
            <person name="Ovchinnikova G."/>
            <person name="Pati A."/>
            <person name="Chen A."/>
            <person name="Palaniappan K."/>
            <person name="Land M."/>
            <person name="Hauser L."/>
            <person name="Chang Y.J."/>
            <person name="Jeffries C.D."/>
            <person name="Detter J.C."/>
            <person name="Brettin T."/>
            <person name="Rohde M."/>
            <person name="Goker M."/>
            <person name="Bristow J."/>
            <person name="Eisen J.A."/>
            <person name="Markowitz V."/>
            <person name="Hugenholtz P."/>
            <person name="Kyrpides N.C."/>
            <person name="Klenk H.P."/>
            <person name="Chen F."/>
        </authorList>
    </citation>
    <scope>NUCLEOTIDE SEQUENCE [LARGE SCALE GENOMIC DNA]</scope>
    <source>
        <strain evidence="3">ATCC 700099 / DSM 44233 / CIP 104796 / JCM 9543 / NBRC 105858 / Y-104</strain>
    </source>
</reference>
<dbReference type="InParanoid" id="C8XKI2"/>
<dbReference type="Pfam" id="PF12697">
    <property type="entry name" value="Abhydrolase_6"/>
    <property type="match status" value="1"/>
</dbReference>
<dbReference type="InterPro" id="IPR029058">
    <property type="entry name" value="AB_hydrolase_fold"/>
</dbReference>
<dbReference type="GO" id="GO:0003677">
    <property type="term" value="F:DNA binding"/>
    <property type="evidence" value="ECO:0007669"/>
    <property type="project" value="InterPro"/>
</dbReference>
<dbReference type="HOGENOM" id="CLU_020336_14_0_11"/>
<gene>
    <name evidence="2" type="ordered locus">Namu_2369</name>
</gene>
<dbReference type="Gene3D" id="1.10.10.10">
    <property type="entry name" value="Winged helix-like DNA-binding domain superfamily/Winged helix DNA-binding domain"/>
    <property type="match status" value="1"/>
</dbReference>
<dbReference type="PRINTS" id="PR00111">
    <property type="entry name" value="ABHYDROLASE"/>
</dbReference>
<reference evidence="3" key="1">
    <citation type="submission" date="2009-09" db="EMBL/GenBank/DDBJ databases">
        <title>The complete genome of Nakamurella multipartita DSM 44233.</title>
        <authorList>
            <consortium name="US DOE Joint Genome Institute (JGI-PGF)"/>
            <person name="Lucas S."/>
            <person name="Copeland A."/>
            <person name="Lapidus A."/>
            <person name="Glavina del Rio T."/>
            <person name="Dalin E."/>
            <person name="Tice H."/>
            <person name="Bruce D."/>
            <person name="Goodwin L."/>
            <person name="Pitluck S."/>
            <person name="Kyrpides N."/>
            <person name="Mavromatis K."/>
            <person name="Ivanova N."/>
            <person name="Ovchinnikova G."/>
            <person name="Sims D."/>
            <person name="Meincke L."/>
            <person name="Brettin T."/>
            <person name="Detter J.C."/>
            <person name="Han C."/>
            <person name="Larimer F."/>
            <person name="Land M."/>
            <person name="Hauser L."/>
            <person name="Markowitz V."/>
            <person name="Cheng J.-F."/>
            <person name="Hugenholtz P."/>
            <person name="Woyke T."/>
            <person name="Wu D."/>
            <person name="Klenk H.-P."/>
            <person name="Eisen J.A."/>
        </authorList>
    </citation>
    <scope>NUCLEOTIDE SEQUENCE [LARGE SCALE GENOMIC DNA]</scope>
    <source>
        <strain evidence="3">ATCC 700099 / DSM 44233 / CIP 104796 / JCM 9543 / NBRC 105858 / Y-104</strain>
    </source>
</reference>
<dbReference type="InterPro" id="IPR000073">
    <property type="entry name" value="AB_hydrolase_1"/>
</dbReference>
<dbReference type="Gene3D" id="3.40.50.1820">
    <property type="entry name" value="alpha/beta hydrolase"/>
    <property type="match status" value="1"/>
</dbReference>
<dbReference type="eggNOG" id="COG2197">
    <property type="taxonomic scope" value="Bacteria"/>
</dbReference>
<dbReference type="Pfam" id="PF00196">
    <property type="entry name" value="GerE"/>
    <property type="match status" value="1"/>
</dbReference>
<dbReference type="InterPro" id="IPR000792">
    <property type="entry name" value="Tscrpt_reg_LuxR_C"/>
</dbReference>
<dbReference type="Proteomes" id="UP000002218">
    <property type="component" value="Chromosome"/>
</dbReference>
<dbReference type="KEGG" id="nml:Namu_2369"/>
<dbReference type="SUPFAM" id="SSF46894">
    <property type="entry name" value="C-terminal effector domain of the bipartite response regulators"/>
    <property type="match status" value="1"/>
</dbReference>
<evidence type="ECO:0000259" key="1">
    <source>
        <dbReference type="PROSITE" id="PS50043"/>
    </source>
</evidence>
<evidence type="ECO:0000313" key="2">
    <source>
        <dbReference type="EMBL" id="ACV78744.1"/>
    </source>
</evidence>
<dbReference type="PRINTS" id="PR00038">
    <property type="entry name" value="HTHLUXR"/>
</dbReference>
<dbReference type="GO" id="GO:0006355">
    <property type="term" value="P:regulation of DNA-templated transcription"/>
    <property type="evidence" value="ECO:0007669"/>
    <property type="project" value="InterPro"/>
</dbReference>
<dbReference type="STRING" id="479431.Namu_2369"/>
<dbReference type="AlphaFoldDB" id="C8XKI2"/>
<dbReference type="PROSITE" id="PS50043">
    <property type="entry name" value="HTH_LUXR_2"/>
    <property type="match status" value="1"/>
</dbReference>
<protein>
    <submittedName>
        <fullName evidence="2">Transcriptional regulator, LuxR family</fullName>
    </submittedName>
</protein>
<dbReference type="SMART" id="SM00421">
    <property type="entry name" value="HTH_LUXR"/>
    <property type="match status" value="1"/>
</dbReference>
<dbReference type="PANTHER" id="PTHR43433:SF8">
    <property type="entry name" value="BIFUNCTIONAL LIPASE_ADENYLATE CYCLASE LIPJ"/>
    <property type="match status" value="1"/>
</dbReference>
<dbReference type="eggNOG" id="COG2021">
    <property type="taxonomic scope" value="Bacteria"/>
</dbReference>
<evidence type="ECO:0000313" key="3">
    <source>
        <dbReference type="Proteomes" id="UP000002218"/>
    </source>
</evidence>
<keyword evidence="3" id="KW-1185">Reference proteome</keyword>